<evidence type="ECO:0000256" key="1">
    <source>
        <dbReference type="ARBA" id="ARBA00022843"/>
    </source>
</evidence>
<dbReference type="InterPro" id="IPR059120">
    <property type="entry name" value="Cullin-like_AB"/>
</dbReference>
<dbReference type="InterPro" id="IPR019559">
    <property type="entry name" value="Cullin_neddylation_domain"/>
</dbReference>
<comment type="similarity">
    <text evidence="2">Belongs to the cullin family.</text>
</comment>
<gene>
    <name evidence="5" type="ORF">FKW44_018873</name>
</gene>
<dbReference type="GO" id="GO:0031625">
    <property type="term" value="F:ubiquitin protein ligase binding"/>
    <property type="evidence" value="ECO:0007669"/>
    <property type="project" value="InterPro"/>
</dbReference>
<dbReference type="EMBL" id="CP045902">
    <property type="protein sequence ID" value="QQP38326.1"/>
    <property type="molecule type" value="Genomic_DNA"/>
</dbReference>
<feature type="domain" description="Cullin family profile" evidence="4">
    <location>
        <begin position="17"/>
        <end position="78"/>
    </location>
</feature>
<dbReference type="InterPro" id="IPR036388">
    <property type="entry name" value="WH-like_DNA-bd_sf"/>
</dbReference>
<dbReference type="OrthoDB" id="27073at2759"/>
<dbReference type="FunFam" id="1.10.10.10:FF:000091">
    <property type="entry name" value="Cullin 3"/>
    <property type="match status" value="1"/>
</dbReference>
<dbReference type="Pfam" id="PF10557">
    <property type="entry name" value="Cullin_Nedd8"/>
    <property type="match status" value="1"/>
</dbReference>
<dbReference type="GO" id="GO:0031461">
    <property type="term" value="C:cullin-RING ubiquitin ligase complex"/>
    <property type="evidence" value="ECO:0007669"/>
    <property type="project" value="InterPro"/>
</dbReference>
<accession>A0A7T8GVI4</accession>
<dbReference type="AlphaFoldDB" id="A0A7T8GVI4"/>
<keyword evidence="6" id="KW-1185">Reference proteome</keyword>
<evidence type="ECO:0000259" key="4">
    <source>
        <dbReference type="PROSITE" id="PS50069"/>
    </source>
</evidence>
<dbReference type="InterPro" id="IPR036390">
    <property type="entry name" value="WH_DNA-bd_sf"/>
</dbReference>
<dbReference type="GO" id="GO:0006511">
    <property type="term" value="P:ubiquitin-dependent protein catabolic process"/>
    <property type="evidence" value="ECO:0007669"/>
    <property type="project" value="InterPro"/>
</dbReference>
<dbReference type="PROSITE" id="PS01256">
    <property type="entry name" value="CULLIN_1"/>
    <property type="match status" value="1"/>
</dbReference>
<evidence type="ECO:0000256" key="2">
    <source>
        <dbReference type="PROSITE-ProRule" id="PRU00330"/>
    </source>
</evidence>
<dbReference type="PANTHER" id="PTHR11932">
    <property type="entry name" value="CULLIN"/>
    <property type="match status" value="1"/>
</dbReference>
<proteinExistence type="inferred from homology"/>
<dbReference type="SMART" id="SM00884">
    <property type="entry name" value="Cullin_Nedd8"/>
    <property type="match status" value="1"/>
</dbReference>
<dbReference type="Proteomes" id="UP000595437">
    <property type="component" value="Chromosome 13"/>
</dbReference>
<evidence type="ECO:0000256" key="3">
    <source>
        <dbReference type="SAM" id="MobiDB-lite"/>
    </source>
</evidence>
<feature type="region of interest" description="Disordered" evidence="3">
    <location>
        <begin position="119"/>
        <end position="141"/>
    </location>
</feature>
<feature type="compositionally biased region" description="Basic and acidic residues" evidence="3">
    <location>
        <begin position="125"/>
        <end position="141"/>
    </location>
</feature>
<evidence type="ECO:0000313" key="6">
    <source>
        <dbReference type="Proteomes" id="UP000595437"/>
    </source>
</evidence>
<dbReference type="InterPro" id="IPR036317">
    <property type="entry name" value="Cullin_homology_sf"/>
</dbReference>
<dbReference type="Gene3D" id="3.30.230.130">
    <property type="entry name" value="Cullin, Chain C, Domain 2"/>
    <property type="match status" value="1"/>
</dbReference>
<dbReference type="InterPro" id="IPR016158">
    <property type="entry name" value="Cullin_homology"/>
</dbReference>
<sequence>MNALFFGSSEEASVPEGSASSTSSFTRPQTKKHIICVNTYQMCVLLLFNLRERLSFDEIKEETSIPEKDLTRALQPLSIGKASQRILVKSPKTKDIGPSHVFSVNEAFSSQFHRVKVQQASARQGESEPERNETKRKVDEDRKHEIEACIVRIMKSRKTLNHNQLVSEVVEQLNKRFQPSPVVIKKRIEGLIEREYIRRQESDRKTYVYLA</sequence>
<dbReference type="Pfam" id="PF26557">
    <property type="entry name" value="Cullin_AB"/>
    <property type="match status" value="1"/>
</dbReference>
<reference evidence="6" key="1">
    <citation type="submission" date="2021-01" db="EMBL/GenBank/DDBJ databases">
        <title>Caligus Genome Assembly.</title>
        <authorList>
            <person name="Gallardo-Escarate C."/>
        </authorList>
    </citation>
    <scope>NUCLEOTIDE SEQUENCE [LARGE SCALE GENOMIC DNA]</scope>
</reference>
<organism evidence="5 6">
    <name type="scientific">Caligus rogercresseyi</name>
    <name type="common">Sea louse</name>
    <dbReference type="NCBI Taxonomy" id="217165"/>
    <lineage>
        <taxon>Eukaryota</taxon>
        <taxon>Metazoa</taxon>
        <taxon>Ecdysozoa</taxon>
        <taxon>Arthropoda</taxon>
        <taxon>Crustacea</taxon>
        <taxon>Multicrustacea</taxon>
        <taxon>Hexanauplia</taxon>
        <taxon>Copepoda</taxon>
        <taxon>Siphonostomatoida</taxon>
        <taxon>Caligidae</taxon>
        <taxon>Caligus</taxon>
    </lineage>
</organism>
<dbReference type="SUPFAM" id="SSF75632">
    <property type="entry name" value="Cullin homology domain"/>
    <property type="match status" value="1"/>
</dbReference>
<evidence type="ECO:0000313" key="5">
    <source>
        <dbReference type="EMBL" id="QQP38326.1"/>
    </source>
</evidence>
<keyword evidence="1" id="KW-0832">Ubl conjugation</keyword>
<feature type="region of interest" description="Disordered" evidence="3">
    <location>
        <begin position="1"/>
        <end position="25"/>
    </location>
</feature>
<protein>
    <submittedName>
        <fullName evidence="5">Cullinlike</fullName>
    </submittedName>
</protein>
<dbReference type="InterPro" id="IPR045093">
    <property type="entry name" value="Cullin"/>
</dbReference>
<dbReference type="Gene3D" id="1.10.10.10">
    <property type="entry name" value="Winged helix-like DNA-binding domain superfamily/Winged helix DNA-binding domain"/>
    <property type="match status" value="1"/>
</dbReference>
<dbReference type="PROSITE" id="PS50069">
    <property type="entry name" value="CULLIN_2"/>
    <property type="match status" value="1"/>
</dbReference>
<dbReference type="InterPro" id="IPR016157">
    <property type="entry name" value="Cullin_CS"/>
</dbReference>
<name>A0A7T8GVI4_CALRO</name>
<dbReference type="SUPFAM" id="SSF46785">
    <property type="entry name" value="Winged helix' DNA-binding domain"/>
    <property type="match status" value="1"/>
</dbReference>